<evidence type="ECO:0000256" key="2">
    <source>
        <dbReference type="ARBA" id="ARBA00004167"/>
    </source>
</evidence>
<evidence type="ECO:0000256" key="9">
    <source>
        <dbReference type="ARBA" id="ARBA00023002"/>
    </source>
</evidence>
<feature type="transmembrane region" description="Helical" evidence="16">
    <location>
        <begin position="33"/>
        <end position="52"/>
    </location>
</feature>
<evidence type="ECO:0000313" key="18">
    <source>
        <dbReference type="Proteomes" id="UP000284706"/>
    </source>
</evidence>
<dbReference type="STRING" id="231916.A0A409Y624"/>
<evidence type="ECO:0000256" key="16">
    <source>
        <dbReference type="SAM" id="Phobius"/>
    </source>
</evidence>
<evidence type="ECO:0000256" key="4">
    <source>
        <dbReference type="ARBA" id="ARBA00010617"/>
    </source>
</evidence>
<evidence type="ECO:0000256" key="13">
    <source>
        <dbReference type="ARBA" id="ARBA00023180"/>
    </source>
</evidence>
<comment type="pathway">
    <text evidence="3">Secondary metabolite biosynthesis.</text>
</comment>
<keyword evidence="8 16" id="KW-1133">Transmembrane helix</keyword>
<dbReference type="InterPro" id="IPR036396">
    <property type="entry name" value="Cyt_P450_sf"/>
</dbReference>
<dbReference type="Proteomes" id="UP000284706">
    <property type="component" value="Unassembled WGS sequence"/>
</dbReference>
<evidence type="ECO:0000256" key="6">
    <source>
        <dbReference type="ARBA" id="ARBA00022692"/>
    </source>
</evidence>
<dbReference type="GO" id="GO:0004497">
    <property type="term" value="F:monooxygenase activity"/>
    <property type="evidence" value="ECO:0007669"/>
    <property type="project" value="UniProtKB-KW"/>
</dbReference>
<proteinExistence type="inferred from homology"/>
<keyword evidence="12 16" id="KW-0472">Membrane</keyword>
<evidence type="ECO:0000256" key="1">
    <source>
        <dbReference type="ARBA" id="ARBA00001971"/>
    </source>
</evidence>
<evidence type="ECO:0000256" key="10">
    <source>
        <dbReference type="ARBA" id="ARBA00023004"/>
    </source>
</evidence>
<dbReference type="Pfam" id="PF00067">
    <property type="entry name" value="p450"/>
    <property type="match status" value="2"/>
</dbReference>
<comment type="subcellular location">
    <subcellularLocation>
        <location evidence="2">Membrane</location>
        <topology evidence="2">Single-pass membrane protein</topology>
    </subcellularLocation>
</comment>
<evidence type="ECO:0000256" key="15">
    <source>
        <dbReference type="RuleBase" id="RU000461"/>
    </source>
</evidence>
<evidence type="ECO:0000256" key="5">
    <source>
        <dbReference type="ARBA" id="ARBA00022617"/>
    </source>
</evidence>
<protein>
    <recommendedName>
        <fullName evidence="19">Cytochrome P450</fullName>
    </recommendedName>
</protein>
<evidence type="ECO:0000256" key="7">
    <source>
        <dbReference type="ARBA" id="ARBA00022723"/>
    </source>
</evidence>
<comment type="similarity">
    <text evidence="4 15">Belongs to the cytochrome P450 family.</text>
</comment>
<dbReference type="InParanoid" id="A0A409Y624"/>
<evidence type="ECO:0000256" key="14">
    <source>
        <dbReference type="PIRSR" id="PIRSR602401-1"/>
    </source>
</evidence>
<keyword evidence="13" id="KW-0325">Glycoprotein</keyword>
<evidence type="ECO:0000256" key="12">
    <source>
        <dbReference type="ARBA" id="ARBA00023136"/>
    </source>
</evidence>
<dbReference type="CDD" id="cd11065">
    <property type="entry name" value="CYP64-like"/>
    <property type="match status" value="1"/>
</dbReference>
<evidence type="ECO:0000256" key="8">
    <source>
        <dbReference type="ARBA" id="ARBA00022989"/>
    </source>
</evidence>
<reference evidence="17 18" key="1">
    <citation type="journal article" date="2018" name="Evol. Lett.">
        <title>Horizontal gene cluster transfer increased hallucinogenic mushroom diversity.</title>
        <authorList>
            <person name="Reynolds H.T."/>
            <person name="Vijayakumar V."/>
            <person name="Gluck-Thaler E."/>
            <person name="Korotkin H.B."/>
            <person name="Matheny P.B."/>
            <person name="Slot J.C."/>
        </authorList>
    </citation>
    <scope>NUCLEOTIDE SEQUENCE [LARGE SCALE GENOMIC DNA]</scope>
    <source>
        <strain evidence="17 18">SRW20</strain>
    </source>
</reference>
<keyword evidence="9 15" id="KW-0560">Oxidoreductase</keyword>
<dbReference type="PRINTS" id="PR00463">
    <property type="entry name" value="EP450I"/>
</dbReference>
<keyword evidence="7 14" id="KW-0479">Metal-binding</keyword>
<dbReference type="PRINTS" id="PR00385">
    <property type="entry name" value="P450"/>
</dbReference>
<dbReference type="Gene3D" id="1.10.630.10">
    <property type="entry name" value="Cytochrome P450"/>
    <property type="match status" value="1"/>
</dbReference>
<dbReference type="InterPro" id="IPR002401">
    <property type="entry name" value="Cyt_P450_E_grp-I"/>
</dbReference>
<gene>
    <name evidence="17" type="ORF">CVT26_013877</name>
</gene>
<dbReference type="PANTHER" id="PTHR46300:SF2">
    <property type="entry name" value="CYTOCHROME P450 MONOOXYGENASE ALNH-RELATED"/>
    <property type="match status" value="1"/>
</dbReference>
<dbReference type="InterPro" id="IPR050364">
    <property type="entry name" value="Cytochrome_P450_fung"/>
</dbReference>
<dbReference type="InterPro" id="IPR001128">
    <property type="entry name" value="Cyt_P450"/>
</dbReference>
<dbReference type="InterPro" id="IPR017972">
    <property type="entry name" value="Cyt_P450_CS"/>
</dbReference>
<feature type="binding site" description="axial binding residue" evidence="14">
    <location>
        <position position="485"/>
    </location>
    <ligand>
        <name>heme</name>
        <dbReference type="ChEBI" id="CHEBI:30413"/>
    </ligand>
    <ligandPart>
        <name>Fe</name>
        <dbReference type="ChEBI" id="CHEBI:18248"/>
    </ligandPart>
</feature>
<keyword evidence="11 15" id="KW-0503">Monooxygenase</keyword>
<dbReference type="PROSITE" id="PS00086">
    <property type="entry name" value="CYTOCHROME_P450"/>
    <property type="match status" value="1"/>
</dbReference>
<comment type="cofactor">
    <cofactor evidence="1 14">
        <name>heme</name>
        <dbReference type="ChEBI" id="CHEBI:30413"/>
    </cofactor>
</comment>
<dbReference type="GO" id="GO:0005506">
    <property type="term" value="F:iron ion binding"/>
    <property type="evidence" value="ECO:0007669"/>
    <property type="project" value="InterPro"/>
</dbReference>
<dbReference type="SUPFAM" id="SSF48264">
    <property type="entry name" value="Cytochrome P450"/>
    <property type="match status" value="1"/>
</dbReference>
<accession>A0A409Y624</accession>
<dbReference type="AlphaFoldDB" id="A0A409Y624"/>
<evidence type="ECO:0000256" key="11">
    <source>
        <dbReference type="ARBA" id="ARBA00023033"/>
    </source>
</evidence>
<name>A0A409Y624_9AGAR</name>
<dbReference type="PANTHER" id="PTHR46300">
    <property type="entry name" value="P450, PUTATIVE (EUROFUNG)-RELATED-RELATED"/>
    <property type="match status" value="1"/>
</dbReference>
<dbReference type="EMBL" id="NHYE01001107">
    <property type="protein sequence ID" value="PPQ98476.1"/>
    <property type="molecule type" value="Genomic_DNA"/>
</dbReference>
<dbReference type="GO" id="GO:0016705">
    <property type="term" value="F:oxidoreductase activity, acting on paired donors, with incorporation or reduction of molecular oxygen"/>
    <property type="evidence" value="ECO:0007669"/>
    <property type="project" value="InterPro"/>
</dbReference>
<dbReference type="GO" id="GO:0020037">
    <property type="term" value="F:heme binding"/>
    <property type="evidence" value="ECO:0007669"/>
    <property type="project" value="InterPro"/>
</dbReference>
<keyword evidence="5 14" id="KW-0349">Heme</keyword>
<keyword evidence="6 16" id="KW-0812">Transmembrane</keyword>
<dbReference type="GO" id="GO:0016020">
    <property type="term" value="C:membrane"/>
    <property type="evidence" value="ECO:0007669"/>
    <property type="project" value="UniProtKB-SubCell"/>
</dbReference>
<keyword evidence="18" id="KW-1185">Reference proteome</keyword>
<keyword evidence="10 14" id="KW-0408">Iron</keyword>
<organism evidence="17 18">
    <name type="scientific">Gymnopilus dilepis</name>
    <dbReference type="NCBI Taxonomy" id="231916"/>
    <lineage>
        <taxon>Eukaryota</taxon>
        <taxon>Fungi</taxon>
        <taxon>Dikarya</taxon>
        <taxon>Basidiomycota</taxon>
        <taxon>Agaricomycotina</taxon>
        <taxon>Agaricomycetes</taxon>
        <taxon>Agaricomycetidae</taxon>
        <taxon>Agaricales</taxon>
        <taxon>Agaricineae</taxon>
        <taxon>Hymenogastraceae</taxon>
        <taxon>Gymnopilus</taxon>
    </lineage>
</organism>
<evidence type="ECO:0008006" key="19">
    <source>
        <dbReference type="Google" id="ProtNLM"/>
    </source>
</evidence>
<evidence type="ECO:0000256" key="3">
    <source>
        <dbReference type="ARBA" id="ARBA00005179"/>
    </source>
</evidence>
<evidence type="ECO:0000313" key="17">
    <source>
        <dbReference type="EMBL" id="PPQ98476.1"/>
    </source>
</evidence>
<dbReference type="OrthoDB" id="2789670at2759"/>
<comment type="caution">
    <text evidence="17">The sequence shown here is derived from an EMBL/GenBank/DDBJ whole genome shotgun (WGS) entry which is preliminary data.</text>
</comment>
<sequence>MSTSREYKGRSDIYYNDVSADCLWMFSERPYGLGFSSWFVYLLPSAILLVALRMHYLRSRPLPPGPPGLPFLGNIFQIPSRMAWVKFVEWSQEYGPIFSVNVAGQPVIVLNTFKVAADLLERRSNVYSGRPRLVMAGEILTDGMSPTLTPYGEKWRRIRRALHESFSARAVQKYQAVQAREAGFATMQILRAPKTFAEHLRRAPAGSILSTVYGWPPISNKDDRILDRMNAHVTRQTETLAPGRYMVNIFPVLKYLPTWMAKWKREGLEWHQQETELFTNFMNQVREKAAMGQATDTFANELLETQGRHGLTEKEVAWLAGTVLAAGGDTTFGTLLYFVQAMVLYPEAMHRAQQELDNVVGRERLPAFNDQKDLPYITALVKEVLRWRPVAPMSVPRVTTEVTNRSSWGHYHTQCLVGEPVASVKAMNRYFGECYIYLLTRLTSRRDPSIFPDFDDFRPERFLDTIPEDTHSMGHTSFGFGRRICAGYNYANQMLFITIATILWALNIENAKDVNGQPIIPPRHDFIDSGVVVCVSFSSTDIPVPFECEISERFSGALSVLEREHAEETRISM</sequence>